<proteinExistence type="predicted"/>
<name>A0A8H6KSE6_9PEZI</name>
<sequence length="275" mass="31389">MDLTKIPITAPPGTDIIYDPSYITENTTLPGYEEFDWRKPHGCPENELLVWPFPGSLSDIRVLDPTASPKETYAKRQPFVVPGADGASQTFHPIASLPACYPLVSRLTVEVDHLKEFESVCHRNSELHEFELDDDGNEVSEYCIDEECKDHPWRYYQNPPQLHVDAKQRPFVTLGEVVVAVHEWFHTLHDDIILAESAMFGDAWGQQWPPFIPRDTKFWIKGCAASGYVFLTQQGPNGSGNGFDRDNKYWEERLGRMAEKRKRLVNEAGFMTTTD</sequence>
<protein>
    <submittedName>
        <fullName evidence="1">Uncharacterized protein</fullName>
    </submittedName>
</protein>
<organism evidence="1 2">
    <name type="scientific">Colletotrichum plurivorum</name>
    <dbReference type="NCBI Taxonomy" id="2175906"/>
    <lineage>
        <taxon>Eukaryota</taxon>
        <taxon>Fungi</taxon>
        <taxon>Dikarya</taxon>
        <taxon>Ascomycota</taxon>
        <taxon>Pezizomycotina</taxon>
        <taxon>Sordariomycetes</taxon>
        <taxon>Hypocreomycetidae</taxon>
        <taxon>Glomerellales</taxon>
        <taxon>Glomerellaceae</taxon>
        <taxon>Colletotrichum</taxon>
        <taxon>Colletotrichum orchidearum species complex</taxon>
    </lineage>
</organism>
<dbReference type="AlphaFoldDB" id="A0A8H6KSE6"/>
<reference evidence="1" key="1">
    <citation type="journal article" date="2020" name="Phytopathology">
        <title>Genome Sequence Resources of Colletotrichum truncatum, C. plurivorum, C. musicola, and C. sojae: Four Species Pathogenic to Soybean (Glycine max).</title>
        <authorList>
            <person name="Rogerio F."/>
            <person name="Boufleur T.R."/>
            <person name="Ciampi-Guillardi M."/>
            <person name="Sukno S.A."/>
            <person name="Thon M.R."/>
            <person name="Massola Junior N.S."/>
            <person name="Baroncelli R."/>
        </authorList>
    </citation>
    <scope>NUCLEOTIDE SEQUENCE</scope>
    <source>
        <strain evidence="1">LFN00145</strain>
    </source>
</reference>
<dbReference type="Proteomes" id="UP000654918">
    <property type="component" value="Unassembled WGS sequence"/>
</dbReference>
<keyword evidence="2" id="KW-1185">Reference proteome</keyword>
<evidence type="ECO:0000313" key="1">
    <source>
        <dbReference type="EMBL" id="KAF6836243.1"/>
    </source>
</evidence>
<evidence type="ECO:0000313" key="2">
    <source>
        <dbReference type="Proteomes" id="UP000654918"/>
    </source>
</evidence>
<dbReference type="EMBL" id="WIGO01000033">
    <property type="protein sequence ID" value="KAF6836243.1"/>
    <property type="molecule type" value="Genomic_DNA"/>
</dbReference>
<gene>
    <name evidence="1" type="ORF">CPLU01_03741</name>
</gene>
<accession>A0A8H6KSE6</accession>
<comment type="caution">
    <text evidence="1">The sequence shown here is derived from an EMBL/GenBank/DDBJ whole genome shotgun (WGS) entry which is preliminary data.</text>
</comment>